<dbReference type="Proteomes" id="UP000201566">
    <property type="component" value="Segment"/>
</dbReference>
<dbReference type="KEGG" id="vg:16513162"/>
<reference evidence="1 2" key="1">
    <citation type="journal article" date="2013" name="Science">
        <title>Pandoraviruses: amoeba viruses with genomes up to 2.5 Mb reaching that of parasitic eukaryotes.</title>
        <authorList>
            <person name="Philippe N."/>
            <person name="Legendre M."/>
            <person name="Doutre G."/>
            <person name="Coute Y."/>
            <person name="Poirot O."/>
            <person name="Lescot M."/>
            <person name="Arslan D."/>
            <person name="Seltzer V."/>
            <person name="Bertaux L."/>
            <person name="Bruley C."/>
            <person name="Garin J."/>
            <person name="Claverie J.M."/>
            <person name="Abergel C."/>
        </authorList>
    </citation>
    <scope>NUCLEOTIDE SEQUENCE [LARGE SCALE GENOMIC DNA]</scope>
    <source>
        <strain evidence="1">Melbourne</strain>
    </source>
</reference>
<accession>S4VT27</accession>
<evidence type="ECO:0000313" key="1">
    <source>
        <dbReference type="EMBL" id="AGO82550.1"/>
    </source>
</evidence>
<evidence type="ECO:0000313" key="2">
    <source>
        <dbReference type="Proteomes" id="UP000201566"/>
    </source>
</evidence>
<dbReference type="GeneID" id="16513162"/>
<organism evidence="1 2">
    <name type="scientific">Pandoravirus dulcis</name>
    <dbReference type="NCBI Taxonomy" id="1349409"/>
    <lineage>
        <taxon>Viruses</taxon>
        <taxon>Pandoravirus</taxon>
    </lineage>
</organism>
<protein>
    <submittedName>
        <fullName evidence="1">Uncharacterized protein</fullName>
    </submittedName>
</protein>
<name>S4VT27_9VIRU</name>
<dbReference type="RefSeq" id="YP_008319219.1">
    <property type="nucleotide sequence ID" value="NC_021858.1"/>
</dbReference>
<dbReference type="EMBL" id="KC977570">
    <property type="protein sequence ID" value="AGO82550.1"/>
    <property type="molecule type" value="Genomic_DNA"/>
</dbReference>
<gene>
    <name evidence="1" type="ORF">pdul_cds_473</name>
</gene>
<proteinExistence type="predicted"/>
<sequence length="380" mass="40930">MLGPTDLPTDAADADIVSRLPRELWAAIAEAPGVRTEDVARLAAATRSLRWLASEQEGVRRRAALRATAGPCADYLGCVGALTRAIADDDADTVAALVDSGRIPINEPIDLEAVDKYSGWQTRLDAASDLPPWNSTLSALPHARYWGTLPAGSPYAIPLSVAVAAGAQRSAARLMRLGAGAWPSPETLLSYAVRMPLATRVRSVTQWFDGMSGYDPDAPTVHGPWRDIDTRAMVQRIARTYPRSPRLGPWDDSPLATLLNRVGQGMAYYSAAHGGDALAARVTDLAEALLQAGYSPDERAFAEARVPTGRDNPSVRELTRQRLYEAEDRLETRIANMSEEEEREIDDVGDGGGPWASRERAAVAVLGALNDLYDLYGSAP</sequence>